<dbReference type="SUPFAM" id="SSF53807">
    <property type="entry name" value="Helical backbone' metal receptor"/>
    <property type="match status" value="1"/>
</dbReference>
<name>A0A2S7N478_9BACI</name>
<sequence>MRQRFISPALAITFLLGACSSEDANSKSKTEKTGDSTSSITLTDFAGREVSIEKVPERIVSLSGGDMDIIYALGGEVAGRPTSSHEENDAPYKDAIQIGSTHQFNLEKIASLKPDVIIGNNPMNTKDVENFESIGAEALLTSANSVDEIKKQITLYGDMLQKQEEAEKLTEEIDADIKKMSAGSTENEKRALLVYGAPGTYMAALPNSLSGNLLELAGGENIASDYPALEQYPQYAQLNTERIVEANPEYVFLLTHGNPKEVKAGFLKEMSENPAWNNVAAVKNDKVEILPADLFGTNPGTRITEAISYLDNILNAEE</sequence>
<feature type="domain" description="Fe/B12 periplasmic-binding" evidence="2">
    <location>
        <begin position="58"/>
        <end position="318"/>
    </location>
</feature>
<dbReference type="PANTHER" id="PTHR30535">
    <property type="entry name" value="VITAMIN B12-BINDING PROTEIN"/>
    <property type="match status" value="1"/>
</dbReference>
<evidence type="ECO:0000259" key="2">
    <source>
        <dbReference type="PROSITE" id="PS50983"/>
    </source>
</evidence>
<evidence type="ECO:0000313" key="4">
    <source>
        <dbReference type="Proteomes" id="UP000239663"/>
    </source>
</evidence>
<comment type="caution">
    <text evidence="3">The sequence shown here is derived from an EMBL/GenBank/DDBJ whole genome shotgun (WGS) entry which is preliminary data.</text>
</comment>
<dbReference type="GO" id="GO:0071281">
    <property type="term" value="P:cellular response to iron ion"/>
    <property type="evidence" value="ECO:0007669"/>
    <property type="project" value="TreeGrafter"/>
</dbReference>
<keyword evidence="4" id="KW-1185">Reference proteome</keyword>
<dbReference type="PROSITE" id="PS50983">
    <property type="entry name" value="FE_B12_PBP"/>
    <property type="match status" value="1"/>
</dbReference>
<dbReference type="PROSITE" id="PS51257">
    <property type="entry name" value="PROKAR_LIPOPROTEIN"/>
    <property type="match status" value="1"/>
</dbReference>
<dbReference type="Gene3D" id="3.40.50.1980">
    <property type="entry name" value="Nitrogenase molybdenum iron protein domain"/>
    <property type="match status" value="2"/>
</dbReference>
<protein>
    <submittedName>
        <fullName evidence="3">Iron-hydroxamate ABC transporter substrate-binding protein</fullName>
    </submittedName>
</protein>
<proteinExistence type="inferred from homology"/>
<organism evidence="3 4">
    <name type="scientific">Pradoshia eiseniae</name>
    <dbReference type="NCBI Taxonomy" id="2064768"/>
    <lineage>
        <taxon>Bacteria</taxon>
        <taxon>Bacillati</taxon>
        <taxon>Bacillota</taxon>
        <taxon>Bacilli</taxon>
        <taxon>Bacillales</taxon>
        <taxon>Bacillaceae</taxon>
        <taxon>Pradoshia</taxon>
    </lineage>
</organism>
<dbReference type="InterPro" id="IPR002491">
    <property type="entry name" value="ABC_transptr_periplasmic_BD"/>
</dbReference>
<gene>
    <name evidence="3" type="ORF">CYL18_02760</name>
</gene>
<comment type="similarity">
    <text evidence="1">Belongs to the bacterial solute-binding protein 8 family.</text>
</comment>
<dbReference type="EMBL" id="PKOZ01000001">
    <property type="protein sequence ID" value="PQD96826.1"/>
    <property type="molecule type" value="Genomic_DNA"/>
</dbReference>
<dbReference type="Pfam" id="PF01497">
    <property type="entry name" value="Peripla_BP_2"/>
    <property type="match status" value="1"/>
</dbReference>
<evidence type="ECO:0000256" key="1">
    <source>
        <dbReference type="ARBA" id="ARBA00008814"/>
    </source>
</evidence>
<dbReference type="AlphaFoldDB" id="A0A2S7N478"/>
<dbReference type="InterPro" id="IPR050902">
    <property type="entry name" value="ABC_Transporter_SBP"/>
</dbReference>
<dbReference type="OrthoDB" id="9816357at2"/>
<accession>A0A2S7N478</accession>
<dbReference type="PANTHER" id="PTHR30535:SF34">
    <property type="entry name" value="MOLYBDATE-BINDING PROTEIN MOLA"/>
    <property type="match status" value="1"/>
</dbReference>
<reference evidence="3 4" key="1">
    <citation type="submission" date="2017-12" db="EMBL/GenBank/DDBJ databases">
        <title>Taxonomic description and draft genome of Pradoshia cofamensis Gen. nov., sp. nov., a thermotolerant bacillale isolated from anterior gut of earthworm Eisenia fetida.</title>
        <authorList>
            <person name="Saha T."/>
            <person name="Chakraborty R."/>
        </authorList>
    </citation>
    <scope>NUCLEOTIDE SEQUENCE [LARGE SCALE GENOMIC DNA]</scope>
    <source>
        <strain evidence="3 4">EAG3</strain>
    </source>
</reference>
<dbReference type="Proteomes" id="UP000239663">
    <property type="component" value="Unassembled WGS sequence"/>
</dbReference>
<evidence type="ECO:0000313" key="3">
    <source>
        <dbReference type="EMBL" id="PQD96826.1"/>
    </source>
</evidence>
<dbReference type="RefSeq" id="WP_104847921.1">
    <property type="nucleotide sequence ID" value="NZ_PKOZ01000001.1"/>
</dbReference>